<proteinExistence type="predicted"/>
<reference evidence="2 3" key="1">
    <citation type="journal article" date="2023" name="Sci. Data">
        <title>Genome assembly of the Korean intertidal mud-creeper Batillaria attramentaria.</title>
        <authorList>
            <person name="Patra A.K."/>
            <person name="Ho P.T."/>
            <person name="Jun S."/>
            <person name="Lee S.J."/>
            <person name="Kim Y."/>
            <person name="Won Y.J."/>
        </authorList>
    </citation>
    <scope>NUCLEOTIDE SEQUENCE [LARGE SCALE GENOMIC DNA]</scope>
    <source>
        <strain evidence="2">Wonlab-2016</strain>
    </source>
</reference>
<evidence type="ECO:0000256" key="1">
    <source>
        <dbReference type="SAM" id="MobiDB-lite"/>
    </source>
</evidence>
<dbReference type="AlphaFoldDB" id="A0ABD0JQI3"/>
<keyword evidence="3" id="KW-1185">Reference proteome</keyword>
<comment type="caution">
    <text evidence="2">The sequence shown here is derived from an EMBL/GenBank/DDBJ whole genome shotgun (WGS) entry which is preliminary data.</text>
</comment>
<evidence type="ECO:0000313" key="3">
    <source>
        <dbReference type="Proteomes" id="UP001519460"/>
    </source>
</evidence>
<dbReference type="EMBL" id="JACVVK020000354">
    <property type="protein sequence ID" value="KAK7477305.1"/>
    <property type="molecule type" value="Genomic_DNA"/>
</dbReference>
<name>A0ABD0JQI3_9CAEN</name>
<accession>A0ABD0JQI3</accession>
<evidence type="ECO:0000313" key="2">
    <source>
        <dbReference type="EMBL" id="KAK7477305.1"/>
    </source>
</evidence>
<dbReference type="Proteomes" id="UP001519460">
    <property type="component" value="Unassembled WGS sequence"/>
</dbReference>
<sequence length="120" mass="13242">MLQELAGEIILTLGEAFEIAYQMALKEKAEEDAFQFERQLSQSDADDATHDGRRLCHQTPEAPDSSSYFLTQPCPTQSYIVLCFIHVLVPLPPTVPMCAMVSLSPGLASPPLACLSSREW</sequence>
<feature type="region of interest" description="Disordered" evidence="1">
    <location>
        <begin position="42"/>
        <end position="67"/>
    </location>
</feature>
<organism evidence="2 3">
    <name type="scientific">Batillaria attramentaria</name>
    <dbReference type="NCBI Taxonomy" id="370345"/>
    <lineage>
        <taxon>Eukaryota</taxon>
        <taxon>Metazoa</taxon>
        <taxon>Spiralia</taxon>
        <taxon>Lophotrochozoa</taxon>
        <taxon>Mollusca</taxon>
        <taxon>Gastropoda</taxon>
        <taxon>Caenogastropoda</taxon>
        <taxon>Sorbeoconcha</taxon>
        <taxon>Cerithioidea</taxon>
        <taxon>Batillariidae</taxon>
        <taxon>Batillaria</taxon>
    </lineage>
</organism>
<protein>
    <submittedName>
        <fullName evidence="2">Uncharacterized protein</fullName>
    </submittedName>
</protein>
<gene>
    <name evidence="2" type="ORF">BaRGS_00031493</name>
</gene>